<evidence type="ECO:0000256" key="1">
    <source>
        <dbReference type="SAM" id="Phobius"/>
    </source>
</evidence>
<keyword evidence="1" id="KW-0472">Membrane</keyword>
<name>A0A0G3ECH3_9BACT</name>
<proteinExistence type="predicted"/>
<keyword evidence="3" id="KW-1185">Reference proteome</keyword>
<feature type="transmembrane region" description="Helical" evidence="1">
    <location>
        <begin position="20"/>
        <end position="41"/>
    </location>
</feature>
<gene>
    <name evidence="2" type="ORF">L21SP4_00730</name>
</gene>
<reference evidence="2 3" key="2">
    <citation type="journal article" date="2016" name="ISME J.">
        <title>Characterization of the first cultured representative of Verrucomicrobia subdivision 5 indicates the proposal of a novel phylum.</title>
        <authorList>
            <person name="Spring S."/>
            <person name="Bunk B."/>
            <person name="Sproer C."/>
            <person name="Schumann P."/>
            <person name="Rohde M."/>
            <person name="Tindall B.J."/>
            <person name="Klenk H.P."/>
        </authorList>
    </citation>
    <scope>NUCLEOTIDE SEQUENCE [LARGE SCALE GENOMIC DNA]</scope>
    <source>
        <strain evidence="2 3">L21-Fru-AB</strain>
    </source>
</reference>
<dbReference type="NCBIfam" id="TIGR02532">
    <property type="entry name" value="IV_pilin_GFxxxE"/>
    <property type="match status" value="1"/>
</dbReference>
<dbReference type="Pfam" id="PF07963">
    <property type="entry name" value="N_methyl"/>
    <property type="match status" value="1"/>
</dbReference>
<dbReference type="InterPro" id="IPR012902">
    <property type="entry name" value="N_methyl_site"/>
</dbReference>
<keyword evidence="1" id="KW-1133">Transmembrane helix</keyword>
<dbReference type="OrthoDB" id="9789882at2"/>
<dbReference type="EMBL" id="CP010904">
    <property type="protein sequence ID" value="AKJ63998.1"/>
    <property type="molecule type" value="Genomic_DNA"/>
</dbReference>
<accession>A0A0G3ECH3</accession>
<sequence>MCTVRKRTDRRGGFTLLEVLLAVAVMLIAFMMAFSTFSAVLTAQRKGREHLEALHHGDFVAERLVTALRSAAWFRDQSEAYGFHLDNRGGALPYDEISWVTTSDAFTGPDSPWSVGTHRLYVTVADDVAGEAGLAVKMCSPFADEDARRELEYESVSAVVRGLNCRIYDVETETWLEEWEDTNRIPALVELTVYAEGPEEDSEPVSYRRLVRIPVAGFDENKVHFDEDREEEKTEEAR</sequence>
<protein>
    <submittedName>
        <fullName evidence="2">General secretion pathway protein J</fullName>
    </submittedName>
</protein>
<reference evidence="3" key="1">
    <citation type="submission" date="2015-02" db="EMBL/GenBank/DDBJ databases">
        <title>Description and complete genome sequence of the first cultured representative of the subdivision 5 of the Verrucomicrobia phylum.</title>
        <authorList>
            <person name="Spring S."/>
            <person name="Bunk B."/>
            <person name="Sproer C."/>
            <person name="Klenk H.-P."/>
        </authorList>
    </citation>
    <scope>NUCLEOTIDE SEQUENCE [LARGE SCALE GENOMIC DNA]</scope>
    <source>
        <strain evidence="3">L21-Fru-AB</strain>
    </source>
</reference>
<evidence type="ECO:0000313" key="3">
    <source>
        <dbReference type="Proteomes" id="UP000035268"/>
    </source>
</evidence>
<dbReference type="STRING" id="1307763.L21SP4_00730"/>
<evidence type="ECO:0000313" key="2">
    <source>
        <dbReference type="EMBL" id="AKJ63998.1"/>
    </source>
</evidence>
<organism evidence="2 3">
    <name type="scientific">Kiritimatiella glycovorans</name>
    <dbReference type="NCBI Taxonomy" id="1307763"/>
    <lineage>
        <taxon>Bacteria</taxon>
        <taxon>Pseudomonadati</taxon>
        <taxon>Kiritimatiellota</taxon>
        <taxon>Kiritimatiellia</taxon>
        <taxon>Kiritimatiellales</taxon>
        <taxon>Kiritimatiellaceae</taxon>
        <taxon>Kiritimatiella</taxon>
    </lineage>
</organism>
<dbReference type="RefSeq" id="WP_052881368.1">
    <property type="nucleotide sequence ID" value="NZ_CP010904.1"/>
</dbReference>
<keyword evidence="1" id="KW-0812">Transmembrane</keyword>
<dbReference type="PROSITE" id="PS00409">
    <property type="entry name" value="PROKAR_NTER_METHYL"/>
    <property type="match status" value="1"/>
</dbReference>
<dbReference type="AlphaFoldDB" id="A0A0G3ECH3"/>
<dbReference type="KEGG" id="vbl:L21SP4_00730"/>
<dbReference type="Proteomes" id="UP000035268">
    <property type="component" value="Chromosome"/>
</dbReference>